<evidence type="ECO:0000313" key="2">
    <source>
        <dbReference type="Proteomes" id="UP000663845"/>
    </source>
</evidence>
<organism evidence="1 2">
    <name type="scientific">Adineta steineri</name>
    <dbReference type="NCBI Taxonomy" id="433720"/>
    <lineage>
        <taxon>Eukaryota</taxon>
        <taxon>Metazoa</taxon>
        <taxon>Spiralia</taxon>
        <taxon>Gnathifera</taxon>
        <taxon>Rotifera</taxon>
        <taxon>Eurotatoria</taxon>
        <taxon>Bdelloidea</taxon>
        <taxon>Adinetida</taxon>
        <taxon>Adinetidae</taxon>
        <taxon>Adineta</taxon>
    </lineage>
</organism>
<dbReference type="EMBL" id="CAJNOG010005830">
    <property type="protein sequence ID" value="CAF1554843.1"/>
    <property type="molecule type" value="Genomic_DNA"/>
</dbReference>
<gene>
    <name evidence="1" type="ORF">JYZ213_LOCUS46537</name>
</gene>
<dbReference type="SUPFAM" id="SSF54001">
    <property type="entry name" value="Cysteine proteinases"/>
    <property type="match status" value="1"/>
</dbReference>
<name>A0A815X9X5_9BILA</name>
<sequence length="62" mass="7236">MLQSQNGLVPFNTVQGTASTNVHAYSNGDDDFFSVEHHYLHGIFMGFKWQCVEFARRWLLMR</sequence>
<reference evidence="1" key="1">
    <citation type="submission" date="2021-02" db="EMBL/GenBank/DDBJ databases">
        <authorList>
            <person name="Nowell W R."/>
        </authorList>
    </citation>
    <scope>NUCLEOTIDE SEQUENCE</scope>
</reference>
<dbReference type="Proteomes" id="UP000663845">
    <property type="component" value="Unassembled WGS sequence"/>
</dbReference>
<dbReference type="PANTHER" id="PTHR30094">
    <property type="entry name" value="BIFUNCTIONAL GLUTATHIONYLSPERMIDINE SYNTHETASE/AMIDASE-RELATED"/>
    <property type="match status" value="1"/>
</dbReference>
<dbReference type="AlphaFoldDB" id="A0A815X9X5"/>
<dbReference type="InterPro" id="IPR051705">
    <property type="entry name" value="Gsp_Synthetase/Amidase"/>
</dbReference>
<proteinExistence type="predicted"/>
<dbReference type="PANTHER" id="PTHR30094:SF17">
    <property type="entry name" value="SYNTHETASE, PUTATIVE-RELATED"/>
    <property type="match status" value="1"/>
</dbReference>
<dbReference type="GO" id="GO:0016874">
    <property type="term" value="F:ligase activity"/>
    <property type="evidence" value="ECO:0007669"/>
    <property type="project" value="TreeGrafter"/>
</dbReference>
<evidence type="ECO:0000313" key="1">
    <source>
        <dbReference type="EMBL" id="CAF1554843.1"/>
    </source>
</evidence>
<dbReference type="Gene3D" id="3.90.1720.10">
    <property type="entry name" value="endopeptidase domain like (from Nostoc punctiforme)"/>
    <property type="match status" value="1"/>
</dbReference>
<feature type="non-terminal residue" evidence="1">
    <location>
        <position position="1"/>
    </location>
</feature>
<accession>A0A815X9X5</accession>
<feature type="non-terminal residue" evidence="1">
    <location>
        <position position="62"/>
    </location>
</feature>
<protein>
    <submittedName>
        <fullName evidence="1">Uncharacterized protein</fullName>
    </submittedName>
</protein>
<dbReference type="InterPro" id="IPR038765">
    <property type="entry name" value="Papain-like_cys_pep_sf"/>
</dbReference>
<comment type="caution">
    <text evidence="1">The sequence shown here is derived from an EMBL/GenBank/DDBJ whole genome shotgun (WGS) entry which is preliminary data.</text>
</comment>